<reference evidence="1 2" key="1">
    <citation type="journal article" date="2022" name="G3 (Bethesda)">
        <title>Whole-genome sequence and methylome profiling of the almond [Prunus dulcis (Mill.) D.A. Webb] cultivar 'Nonpareil'.</title>
        <authorList>
            <person name="D'Amico-Willman K.M."/>
            <person name="Ouma W.Z."/>
            <person name="Meulia T."/>
            <person name="Sideli G.M."/>
            <person name="Gradziel T.M."/>
            <person name="Fresnedo-Ramirez J."/>
        </authorList>
    </citation>
    <scope>NUCLEOTIDE SEQUENCE [LARGE SCALE GENOMIC DNA]</scope>
    <source>
        <strain evidence="1">Clone GOH B32 T37-40</strain>
    </source>
</reference>
<keyword evidence="2" id="KW-1185">Reference proteome</keyword>
<protein>
    <submittedName>
        <fullName evidence="1">Uncharacterized protein</fullName>
    </submittedName>
</protein>
<sequence>MESYLQGQDLWDVVGGNKATQPREDNSGTFHKWKINLLENELLSVAQCDMTIAQYFHKVKSICRAISELDLIAVIVESRIKRIIIHGLRLEYRGFVAAIQGWSTPPSLVEFRNFLADQDAMAKQIGGVSSKGEEEVLYSNRSKGNFKQLISGEFWSSSSSLASYFNNVNTVFSVYTSKVTYIILIS</sequence>
<accession>A0AAD4ZKL6</accession>
<evidence type="ECO:0000313" key="2">
    <source>
        <dbReference type="Proteomes" id="UP001054821"/>
    </source>
</evidence>
<name>A0AAD4ZKL6_PRUDU</name>
<dbReference type="PANTHER" id="PTHR47481">
    <property type="match status" value="1"/>
</dbReference>
<proteinExistence type="predicted"/>
<gene>
    <name evidence="1" type="ORF">L3X38_002171</name>
</gene>
<dbReference type="AlphaFoldDB" id="A0AAD4ZKL6"/>
<evidence type="ECO:0000313" key="1">
    <source>
        <dbReference type="EMBL" id="KAI5349284.1"/>
    </source>
</evidence>
<dbReference type="PANTHER" id="PTHR47481:SF36">
    <property type="entry name" value="CCHC-TYPE DOMAIN-CONTAINING PROTEIN"/>
    <property type="match status" value="1"/>
</dbReference>
<comment type="caution">
    <text evidence="1">The sequence shown here is derived from an EMBL/GenBank/DDBJ whole genome shotgun (WGS) entry which is preliminary data.</text>
</comment>
<organism evidence="1 2">
    <name type="scientific">Prunus dulcis</name>
    <name type="common">Almond</name>
    <name type="synonym">Amygdalus dulcis</name>
    <dbReference type="NCBI Taxonomy" id="3755"/>
    <lineage>
        <taxon>Eukaryota</taxon>
        <taxon>Viridiplantae</taxon>
        <taxon>Streptophyta</taxon>
        <taxon>Embryophyta</taxon>
        <taxon>Tracheophyta</taxon>
        <taxon>Spermatophyta</taxon>
        <taxon>Magnoliopsida</taxon>
        <taxon>eudicotyledons</taxon>
        <taxon>Gunneridae</taxon>
        <taxon>Pentapetalae</taxon>
        <taxon>rosids</taxon>
        <taxon>fabids</taxon>
        <taxon>Rosales</taxon>
        <taxon>Rosaceae</taxon>
        <taxon>Amygdaloideae</taxon>
        <taxon>Amygdaleae</taxon>
        <taxon>Prunus</taxon>
    </lineage>
</organism>
<dbReference type="Proteomes" id="UP001054821">
    <property type="component" value="Chromosome 1"/>
</dbReference>
<dbReference type="EMBL" id="JAJFAZ020000001">
    <property type="protein sequence ID" value="KAI5349284.1"/>
    <property type="molecule type" value="Genomic_DNA"/>
</dbReference>